<proteinExistence type="inferred from homology"/>
<dbReference type="Pfam" id="PF00005">
    <property type="entry name" value="ABC_tran"/>
    <property type="match status" value="1"/>
</dbReference>
<dbReference type="SMART" id="SM00382">
    <property type="entry name" value="AAA"/>
    <property type="match status" value="1"/>
</dbReference>
<dbReference type="InterPro" id="IPR027417">
    <property type="entry name" value="P-loop_NTPase"/>
</dbReference>
<dbReference type="PROSITE" id="PS50893">
    <property type="entry name" value="ABC_TRANSPORTER_2"/>
    <property type="match status" value="1"/>
</dbReference>
<reference evidence="6" key="1">
    <citation type="journal article" date="2021" name="PeerJ">
        <title>Extensive microbial diversity within the chicken gut microbiome revealed by metagenomics and culture.</title>
        <authorList>
            <person name="Gilroy R."/>
            <person name="Ravi A."/>
            <person name="Getino M."/>
            <person name="Pursley I."/>
            <person name="Horton D.L."/>
            <person name="Alikhan N.F."/>
            <person name="Baker D."/>
            <person name="Gharbi K."/>
            <person name="Hall N."/>
            <person name="Watson M."/>
            <person name="Adriaenssens E.M."/>
            <person name="Foster-Nyarko E."/>
            <person name="Jarju S."/>
            <person name="Secka A."/>
            <person name="Antonio M."/>
            <person name="Oren A."/>
            <person name="Chaudhuri R.R."/>
            <person name="La Ragione R."/>
            <person name="Hildebrand F."/>
            <person name="Pallen M.J."/>
        </authorList>
    </citation>
    <scope>NUCLEOTIDE SEQUENCE</scope>
    <source>
        <strain evidence="6">F6-6636</strain>
    </source>
</reference>
<comment type="caution">
    <text evidence="6">The sequence shown here is derived from an EMBL/GenBank/DDBJ whole genome shotgun (WGS) entry which is preliminary data.</text>
</comment>
<dbReference type="InterPro" id="IPR003439">
    <property type="entry name" value="ABC_transporter-like_ATP-bd"/>
</dbReference>
<dbReference type="GO" id="GO:0005524">
    <property type="term" value="F:ATP binding"/>
    <property type="evidence" value="ECO:0007669"/>
    <property type="project" value="UniProtKB-KW"/>
</dbReference>
<dbReference type="InterPro" id="IPR017871">
    <property type="entry name" value="ABC_transporter-like_CS"/>
</dbReference>
<reference evidence="6" key="2">
    <citation type="submission" date="2021-04" db="EMBL/GenBank/DDBJ databases">
        <authorList>
            <person name="Gilroy R."/>
        </authorList>
    </citation>
    <scope>NUCLEOTIDE SEQUENCE</scope>
    <source>
        <strain evidence="6">F6-6636</strain>
    </source>
</reference>
<dbReference type="PANTHER" id="PTHR43335:SF4">
    <property type="entry name" value="ABC TRANSPORTER, ATP-BINDING PROTEIN"/>
    <property type="match status" value="1"/>
</dbReference>
<keyword evidence="3" id="KW-0547">Nucleotide-binding</keyword>
<protein>
    <submittedName>
        <fullName evidence="6">ABC transporter ATP-binding protein</fullName>
    </submittedName>
</protein>
<dbReference type="InterPro" id="IPR003593">
    <property type="entry name" value="AAA+_ATPase"/>
</dbReference>
<dbReference type="PANTHER" id="PTHR43335">
    <property type="entry name" value="ABC TRANSPORTER, ATP-BINDING PROTEIN"/>
    <property type="match status" value="1"/>
</dbReference>
<organism evidence="6 7">
    <name type="scientific">Candidatus Paralactobacillus gallistercoris</name>
    <dbReference type="NCBI Taxonomy" id="2838724"/>
    <lineage>
        <taxon>Bacteria</taxon>
        <taxon>Bacillati</taxon>
        <taxon>Bacillota</taxon>
        <taxon>Bacilli</taxon>
        <taxon>Lactobacillales</taxon>
        <taxon>Lactobacillaceae</taxon>
        <taxon>Lactobacillus</taxon>
    </lineage>
</organism>
<evidence type="ECO:0000256" key="2">
    <source>
        <dbReference type="ARBA" id="ARBA00022448"/>
    </source>
</evidence>
<dbReference type="EMBL" id="JAHLFS010000021">
    <property type="protein sequence ID" value="MBU3851353.1"/>
    <property type="molecule type" value="Genomic_DNA"/>
</dbReference>
<accession>A0A948TIP2</accession>
<keyword evidence="2" id="KW-0813">Transport</keyword>
<evidence type="ECO:0000256" key="1">
    <source>
        <dbReference type="ARBA" id="ARBA00005417"/>
    </source>
</evidence>
<name>A0A948TIP2_9LACO</name>
<dbReference type="AlphaFoldDB" id="A0A948TIP2"/>
<evidence type="ECO:0000259" key="5">
    <source>
        <dbReference type="PROSITE" id="PS50893"/>
    </source>
</evidence>
<dbReference type="Gene3D" id="3.40.50.300">
    <property type="entry name" value="P-loop containing nucleotide triphosphate hydrolases"/>
    <property type="match status" value="1"/>
</dbReference>
<evidence type="ECO:0000313" key="6">
    <source>
        <dbReference type="EMBL" id="MBU3851353.1"/>
    </source>
</evidence>
<keyword evidence="4 6" id="KW-0067">ATP-binding</keyword>
<evidence type="ECO:0000313" key="7">
    <source>
        <dbReference type="Proteomes" id="UP000777303"/>
    </source>
</evidence>
<dbReference type="GO" id="GO:0016887">
    <property type="term" value="F:ATP hydrolysis activity"/>
    <property type="evidence" value="ECO:0007669"/>
    <property type="project" value="InterPro"/>
</dbReference>
<dbReference type="Proteomes" id="UP000777303">
    <property type="component" value="Unassembled WGS sequence"/>
</dbReference>
<feature type="domain" description="ABC transporter" evidence="5">
    <location>
        <begin position="6"/>
        <end position="234"/>
    </location>
</feature>
<sequence length="313" mass="35542">MNNTLLSAQQLTKKVWGRVILKDVSFTMQQGEILGLLGPNGAGKTTIIRCLCGLTKLQHGKVIINGFDLHHHFKKAIANLGVTIENPSFYNYMSGWENLMQLVRADHLNINIKAINDIIARVKLTDAIHHRVSTYSLGMRQRLNIAMWLLVKPRILLLDEPLNGLDPSGMYLLRNTLKQLASQGSSILVSSHVLHDVEQIANHIVILQKGQVIYDDSLVHLNQGNHRVIHLQVDNIKKTIKILNKLQLRFYMQNQIFVIETIKDVDHIQQTLLQNLLVNNINVKAIYTQATSLEEKFLNITNEENNHVSANQK</sequence>
<evidence type="ECO:0000256" key="4">
    <source>
        <dbReference type="ARBA" id="ARBA00022840"/>
    </source>
</evidence>
<comment type="similarity">
    <text evidence="1">Belongs to the ABC transporter superfamily.</text>
</comment>
<gene>
    <name evidence="6" type="ORF">H9901_01470</name>
</gene>
<evidence type="ECO:0000256" key="3">
    <source>
        <dbReference type="ARBA" id="ARBA00022741"/>
    </source>
</evidence>
<dbReference type="SUPFAM" id="SSF52540">
    <property type="entry name" value="P-loop containing nucleoside triphosphate hydrolases"/>
    <property type="match status" value="1"/>
</dbReference>
<dbReference type="PROSITE" id="PS00211">
    <property type="entry name" value="ABC_TRANSPORTER_1"/>
    <property type="match status" value="1"/>
</dbReference>